<organism evidence="4">
    <name type="scientific">viral metagenome</name>
    <dbReference type="NCBI Taxonomy" id="1070528"/>
    <lineage>
        <taxon>unclassified sequences</taxon>
        <taxon>metagenomes</taxon>
        <taxon>organismal metagenomes</taxon>
    </lineage>
</organism>
<dbReference type="Pfam" id="PF01253">
    <property type="entry name" value="SUI1"/>
    <property type="match status" value="1"/>
</dbReference>
<feature type="domain" description="SUI1" evidence="3">
    <location>
        <begin position="18"/>
        <end position="82"/>
    </location>
</feature>
<dbReference type="GO" id="GO:0003743">
    <property type="term" value="F:translation initiation factor activity"/>
    <property type="evidence" value="ECO:0007669"/>
    <property type="project" value="InterPro"/>
</dbReference>
<evidence type="ECO:0000313" key="4">
    <source>
        <dbReference type="EMBL" id="QHS81789.1"/>
    </source>
</evidence>
<dbReference type="CDD" id="cd11566">
    <property type="entry name" value="eIF1_SUI1"/>
    <property type="match status" value="1"/>
</dbReference>
<proteinExistence type="inferred from homology"/>
<dbReference type="Gene3D" id="3.30.780.10">
    <property type="entry name" value="SUI1-like domain"/>
    <property type="match status" value="1"/>
</dbReference>
<evidence type="ECO:0000256" key="2">
    <source>
        <dbReference type="ARBA" id="ARBA00022917"/>
    </source>
</evidence>
<dbReference type="SUPFAM" id="SSF55159">
    <property type="entry name" value="eIF1-like"/>
    <property type="match status" value="1"/>
</dbReference>
<dbReference type="InterPro" id="IPR036877">
    <property type="entry name" value="SUI1_dom_sf"/>
</dbReference>
<reference evidence="4" key="1">
    <citation type="journal article" date="2020" name="Nature">
        <title>Giant virus diversity and host interactions through global metagenomics.</title>
        <authorList>
            <person name="Schulz F."/>
            <person name="Roux S."/>
            <person name="Paez-Espino D."/>
            <person name="Jungbluth S."/>
            <person name="Walsh D.A."/>
            <person name="Denef V.J."/>
            <person name="McMahon K.D."/>
            <person name="Konstantinidis K.T."/>
            <person name="Eloe-Fadrosh E.A."/>
            <person name="Kyrpides N.C."/>
            <person name="Woyke T."/>
        </authorList>
    </citation>
    <scope>NUCLEOTIDE SEQUENCE</scope>
    <source>
        <strain evidence="4">GVMAG-S-1101164-72</strain>
    </source>
</reference>
<evidence type="ECO:0000259" key="3">
    <source>
        <dbReference type="PROSITE" id="PS50296"/>
    </source>
</evidence>
<keyword evidence="2" id="KW-0648">Protein biosynthesis</keyword>
<dbReference type="InterPro" id="IPR005874">
    <property type="entry name" value="SUI1_euk"/>
</dbReference>
<sequence length="98" mass="11317">MEDLFQSKAIKKIHIRIQQNGRRNVTTVQGLDDDLDLHRILKALKKAFNCNGSIDKHEEYGEILQLQGDQRETVLEWLLAQEILTKQEVVERVVVHGA</sequence>
<accession>A0A6C0APN3</accession>
<dbReference type="InterPro" id="IPR001950">
    <property type="entry name" value="SUI1"/>
</dbReference>
<comment type="similarity">
    <text evidence="1">Belongs to the SUI1 family.</text>
</comment>
<name>A0A6C0APN3_9ZZZZ</name>
<dbReference type="EMBL" id="MN740760">
    <property type="protein sequence ID" value="QHS81789.1"/>
    <property type="molecule type" value="Genomic_DNA"/>
</dbReference>
<evidence type="ECO:0000256" key="1">
    <source>
        <dbReference type="ARBA" id="ARBA00005422"/>
    </source>
</evidence>
<dbReference type="PANTHER" id="PTHR10388">
    <property type="entry name" value="EUKARYOTIC TRANSLATION INITIATION FACTOR SUI1"/>
    <property type="match status" value="1"/>
</dbReference>
<protein>
    <recommendedName>
        <fullName evidence="3">SUI1 domain-containing protein</fullName>
    </recommendedName>
</protein>
<dbReference type="AlphaFoldDB" id="A0A6C0APN3"/>
<dbReference type="PROSITE" id="PS50296">
    <property type="entry name" value="SUI1"/>
    <property type="match status" value="1"/>
</dbReference>